<gene>
    <name evidence="1" type="primary">jg8925</name>
    <name evidence="1" type="ORF">PAEG_LOCUS25470</name>
</gene>
<evidence type="ECO:0000313" key="1">
    <source>
        <dbReference type="EMBL" id="CAH2266864.1"/>
    </source>
</evidence>
<accession>A0A8S4SDY8</accession>
<keyword evidence="2" id="KW-1185">Reference proteome</keyword>
<comment type="caution">
    <text evidence="1">The sequence shown here is derived from an EMBL/GenBank/DDBJ whole genome shotgun (WGS) entry which is preliminary data.</text>
</comment>
<name>A0A8S4SDY8_9NEOP</name>
<organism evidence="1 2">
    <name type="scientific">Pararge aegeria aegeria</name>
    <dbReference type="NCBI Taxonomy" id="348720"/>
    <lineage>
        <taxon>Eukaryota</taxon>
        <taxon>Metazoa</taxon>
        <taxon>Ecdysozoa</taxon>
        <taxon>Arthropoda</taxon>
        <taxon>Hexapoda</taxon>
        <taxon>Insecta</taxon>
        <taxon>Pterygota</taxon>
        <taxon>Neoptera</taxon>
        <taxon>Endopterygota</taxon>
        <taxon>Lepidoptera</taxon>
        <taxon>Glossata</taxon>
        <taxon>Ditrysia</taxon>
        <taxon>Papilionoidea</taxon>
        <taxon>Nymphalidae</taxon>
        <taxon>Satyrinae</taxon>
        <taxon>Satyrini</taxon>
        <taxon>Parargina</taxon>
        <taxon>Pararge</taxon>
    </lineage>
</organism>
<dbReference type="EMBL" id="CAKXAJ010026320">
    <property type="protein sequence ID" value="CAH2266864.1"/>
    <property type="molecule type" value="Genomic_DNA"/>
</dbReference>
<dbReference type="Proteomes" id="UP000838756">
    <property type="component" value="Unassembled WGS sequence"/>
</dbReference>
<reference evidence="1" key="1">
    <citation type="submission" date="2022-03" db="EMBL/GenBank/DDBJ databases">
        <authorList>
            <person name="Lindestad O."/>
        </authorList>
    </citation>
    <scope>NUCLEOTIDE SEQUENCE</scope>
</reference>
<dbReference type="OrthoDB" id="5419617at2759"/>
<evidence type="ECO:0000313" key="2">
    <source>
        <dbReference type="Proteomes" id="UP000838756"/>
    </source>
</evidence>
<proteinExistence type="predicted"/>
<sequence>MLLGGRNKHGGSTKSSTTISHLHQIICDLFSSSSSSYKSIISPLQGTGPPVMRRGITDSSLCRACVEADETPSHVMLRRNRVAEQRSTELGSPPSLPEALGDQGGLQSLAWELYQWHYVQQKVPADLVRRQAQDEK</sequence>
<dbReference type="AlphaFoldDB" id="A0A8S4SDY8"/>
<protein>
    <submittedName>
        <fullName evidence="1">Jg8925 protein</fullName>
    </submittedName>
</protein>